<evidence type="ECO:0000259" key="2">
    <source>
        <dbReference type="PROSITE" id="PS50835"/>
    </source>
</evidence>
<dbReference type="InterPro" id="IPR003599">
    <property type="entry name" value="Ig_sub"/>
</dbReference>
<dbReference type="PANTHER" id="PTHR23279:SF3">
    <property type="entry name" value="DEFECTIVE PROBOSCIS EXTENSION RESPONSE 18"/>
    <property type="match status" value="1"/>
</dbReference>
<organism evidence="3 4">
    <name type="scientific">Iphiclides podalirius</name>
    <name type="common">scarce swallowtail</name>
    <dbReference type="NCBI Taxonomy" id="110791"/>
    <lineage>
        <taxon>Eukaryota</taxon>
        <taxon>Metazoa</taxon>
        <taxon>Ecdysozoa</taxon>
        <taxon>Arthropoda</taxon>
        <taxon>Hexapoda</taxon>
        <taxon>Insecta</taxon>
        <taxon>Pterygota</taxon>
        <taxon>Neoptera</taxon>
        <taxon>Endopterygota</taxon>
        <taxon>Lepidoptera</taxon>
        <taxon>Glossata</taxon>
        <taxon>Ditrysia</taxon>
        <taxon>Papilionoidea</taxon>
        <taxon>Papilionidae</taxon>
        <taxon>Papilioninae</taxon>
        <taxon>Iphiclides</taxon>
    </lineage>
</organism>
<feature type="domain" description="Ig-like" evidence="2">
    <location>
        <begin position="209"/>
        <end position="301"/>
    </location>
</feature>
<dbReference type="EMBL" id="OW152833">
    <property type="protein sequence ID" value="CAH2054230.1"/>
    <property type="molecule type" value="Genomic_DNA"/>
</dbReference>
<evidence type="ECO:0000313" key="3">
    <source>
        <dbReference type="EMBL" id="CAH2054230.1"/>
    </source>
</evidence>
<proteinExistence type="predicted"/>
<dbReference type="CDD" id="cd00096">
    <property type="entry name" value="Ig"/>
    <property type="match status" value="1"/>
</dbReference>
<dbReference type="SMART" id="SM00409">
    <property type="entry name" value="IG"/>
    <property type="match status" value="2"/>
</dbReference>
<dbReference type="InterPro" id="IPR037448">
    <property type="entry name" value="Zig-8"/>
</dbReference>
<dbReference type="Proteomes" id="UP000837857">
    <property type="component" value="Chromosome 21"/>
</dbReference>
<dbReference type="Gene3D" id="2.60.40.10">
    <property type="entry name" value="Immunoglobulins"/>
    <property type="match status" value="2"/>
</dbReference>
<evidence type="ECO:0000256" key="1">
    <source>
        <dbReference type="SAM" id="SignalP"/>
    </source>
</evidence>
<dbReference type="PROSITE" id="PS50835">
    <property type="entry name" value="IG_LIKE"/>
    <property type="match status" value="2"/>
</dbReference>
<dbReference type="InterPro" id="IPR003598">
    <property type="entry name" value="Ig_sub2"/>
</dbReference>
<feature type="non-terminal residue" evidence="3">
    <location>
        <position position="1"/>
    </location>
</feature>
<name>A0ABN8IGD6_9NEOP</name>
<dbReference type="PANTHER" id="PTHR23279">
    <property type="entry name" value="DEFECTIVE PROBOSCIS EXTENSION RESPONSE DPR -RELATED"/>
    <property type="match status" value="1"/>
</dbReference>
<protein>
    <recommendedName>
        <fullName evidence="2">Ig-like domain-containing protein</fullName>
    </recommendedName>
</protein>
<sequence length="343" mass="38567">MHRFVLLMAVLTSAIAQPSGITEHPEIEQTDPAQKTTSLVPTPQNVIRLMTNKSMKQLARKSKSDGSPMLNYIFDSYATSNKHFHDKFRAPSFEGDVNSEDTIIEADTGATVLFDCQVYSLRDKTLTLDIHTLIEWVSWIKVADNENLELLTLNLDTYTADSRYRVDVAGETWRLFLSNVKEHDSGIYCCHVSTHPPMLKRFKLIVHKPEINMNKEAFLETGETLSLKCVVIHLNPGEISPEMHWYRGNATVSLDEMRGGVFVETDHLTMTSHLQVARLKVEDAGNYTCALEVPFVMKTMARVHVLQGSSLAELQSGVKSTCSYISLLVTSIVVNLVMYADVR</sequence>
<keyword evidence="4" id="KW-1185">Reference proteome</keyword>
<dbReference type="InterPro" id="IPR036179">
    <property type="entry name" value="Ig-like_dom_sf"/>
</dbReference>
<dbReference type="Pfam" id="PF13927">
    <property type="entry name" value="Ig_3"/>
    <property type="match status" value="1"/>
</dbReference>
<evidence type="ECO:0000313" key="4">
    <source>
        <dbReference type="Proteomes" id="UP000837857"/>
    </source>
</evidence>
<reference evidence="3" key="1">
    <citation type="submission" date="2022-03" db="EMBL/GenBank/DDBJ databases">
        <authorList>
            <person name="Martin H S."/>
        </authorList>
    </citation>
    <scope>NUCLEOTIDE SEQUENCE</scope>
</reference>
<keyword evidence="1" id="KW-0732">Signal</keyword>
<feature type="signal peptide" evidence="1">
    <location>
        <begin position="1"/>
        <end position="16"/>
    </location>
</feature>
<accession>A0ABN8IGD6</accession>
<dbReference type="SMART" id="SM00408">
    <property type="entry name" value="IGc2"/>
    <property type="match status" value="2"/>
</dbReference>
<dbReference type="SUPFAM" id="SSF48726">
    <property type="entry name" value="Immunoglobulin"/>
    <property type="match status" value="2"/>
</dbReference>
<dbReference type="InterPro" id="IPR007110">
    <property type="entry name" value="Ig-like_dom"/>
</dbReference>
<dbReference type="InterPro" id="IPR013783">
    <property type="entry name" value="Ig-like_fold"/>
</dbReference>
<gene>
    <name evidence="3" type="ORF">IPOD504_LOCUS8538</name>
</gene>
<feature type="chain" id="PRO_5046058865" description="Ig-like domain-containing protein" evidence="1">
    <location>
        <begin position="17"/>
        <end position="343"/>
    </location>
</feature>
<feature type="domain" description="Ig-like" evidence="2">
    <location>
        <begin position="91"/>
        <end position="193"/>
    </location>
</feature>